<comment type="caution">
    <text evidence="1">The sequence shown here is derived from an EMBL/GenBank/DDBJ whole genome shotgun (WGS) entry which is preliminary data.</text>
</comment>
<evidence type="ECO:0000313" key="1">
    <source>
        <dbReference type="EMBL" id="TWT85059.1"/>
    </source>
</evidence>
<keyword evidence="2" id="KW-1185">Reference proteome</keyword>
<gene>
    <name evidence="1" type="ORF">CA13_65410</name>
</gene>
<evidence type="ECO:0000313" key="2">
    <source>
        <dbReference type="Proteomes" id="UP000315010"/>
    </source>
</evidence>
<organism evidence="1 2">
    <name type="scientific">Novipirellula herctigrandis</name>
    <dbReference type="NCBI Taxonomy" id="2527986"/>
    <lineage>
        <taxon>Bacteria</taxon>
        <taxon>Pseudomonadati</taxon>
        <taxon>Planctomycetota</taxon>
        <taxon>Planctomycetia</taxon>
        <taxon>Pirellulales</taxon>
        <taxon>Pirellulaceae</taxon>
        <taxon>Novipirellula</taxon>
    </lineage>
</organism>
<accession>A0A5C5ZCB7</accession>
<sequence length="426" mass="48304">MRRKPLFPPPKSTTGVRARNKGRQLRSVLTENGRVQFKRVRWAIEDQGCSVPIDALLDEAEKSFTRGVREMLCRLNQSSSSFAKTAENMFRLASIDISGESVRQIVEYEGRMITNQLTSGRIDPGWSSADCVIDDKPLSDLAVDASERAEQSEAPGKPRKTRVYIGCDGVKVPVVTDAEKRKRRATIKFKRKRSGKKCRPLPKLRNGSDQQYKEARIVVAYDEQQTHRLVISTRGDCEVTGRLLQTLSTTIGLNQATESIANIDGAPWIRNQLEFHHLVDEINLDYYHLKDNAQKARREMYGDDEAGAKWLDSLMDVLMSRGIDSLLSELVAQKGDCRGRKLEALEHLIGYAAERRAIIRYREFRERGIQIGSGPTEAQCKTTTQRIKGRGRRWDFANAEYLMNIAALDASDLWEKYWEIPAKLAA</sequence>
<dbReference type="Proteomes" id="UP000315010">
    <property type="component" value="Unassembled WGS sequence"/>
</dbReference>
<name>A0A5C5ZCB7_9BACT</name>
<protein>
    <recommendedName>
        <fullName evidence="3">Transposase</fullName>
    </recommendedName>
</protein>
<proteinExistence type="predicted"/>
<dbReference type="EMBL" id="SJPJ01000001">
    <property type="protein sequence ID" value="TWT85059.1"/>
    <property type="molecule type" value="Genomic_DNA"/>
</dbReference>
<dbReference type="AlphaFoldDB" id="A0A5C5ZCB7"/>
<evidence type="ECO:0008006" key="3">
    <source>
        <dbReference type="Google" id="ProtNLM"/>
    </source>
</evidence>
<reference evidence="1 2" key="1">
    <citation type="submission" date="2019-02" db="EMBL/GenBank/DDBJ databases">
        <title>Deep-cultivation of Planctomycetes and their phenomic and genomic characterization uncovers novel biology.</title>
        <authorList>
            <person name="Wiegand S."/>
            <person name="Jogler M."/>
            <person name="Boedeker C."/>
            <person name="Pinto D."/>
            <person name="Vollmers J."/>
            <person name="Rivas-Marin E."/>
            <person name="Kohn T."/>
            <person name="Peeters S.H."/>
            <person name="Heuer A."/>
            <person name="Rast P."/>
            <person name="Oberbeckmann S."/>
            <person name="Bunk B."/>
            <person name="Jeske O."/>
            <person name="Meyerdierks A."/>
            <person name="Storesund J.E."/>
            <person name="Kallscheuer N."/>
            <person name="Luecker S."/>
            <person name="Lage O.M."/>
            <person name="Pohl T."/>
            <person name="Merkel B.J."/>
            <person name="Hornburger P."/>
            <person name="Mueller R.-W."/>
            <person name="Bruemmer F."/>
            <person name="Labrenz M."/>
            <person name="Spormann A.M."/>
            <person name="Op Den Camp H."/>
            <person name="Overmann J."/>
            <person name="Amann R."/>
            <person name="Jetten M.S.M."/>
            <person name="Mascher T."/>
            <person name="Medema M.H."/>
            <person name="Devos D.P."/>
            <person name="Kaster A.-K."/>
            <person name="Ovreas L."/>
            <person name="Rohde M."/>
            <person name="Galperin M.Y."/>
            <person name="Jogler C."/>
        </authorList>
    </citation>
    <scope>NUCLEOTIDE SEQUENCE [LARGE SCALE GENOMIC DNA]</scope>
    <source>
        <strain evidence="1 2">CA13</strain>
    </source>
</reference>